<sequence length="164" mass="18616">MPSEPLVDISQYDFQNPIYTQDDIRRVNPQRHEMEQLTAIVHVDEENHLIVGYKEVTDKEFWAAGHMPGFPLMPGVVQCEAAAQIGGFYARKFDLIGGDYLGFGGMDAVRFRKPVFPNCRLDLVASVVRVRARKLAQFRFQGFVDGQMMFEGEMLGVTVSRDQV</sequence>
<dbReference type="KEGG" id="fmr:Fuma_05086"/>
<dbReference type="InterPro" id="IPR029069">
    <property type="entry name" value="HotDog_dom_sf"/>
</dbReference>
<dbReference type="AlphaFoldDB" id="A0A1P8WN09"/>
<dbReference type="CDD" id="cd01288">
    <property type="entry name" value="FabZ"/>
    <property type="match status" value="1"/>
</dbReference>
<evidence type="ECO:0000256" key="1">
    <source>
        <dbReference type="ARBA" id="ARBA00023239"/>
    </source>
</evidence>
<proteinExistence type="predicted"/>
<reference evidence="2 3" key="1">
    <citation type="journal article" date="2016" name="Front. Microbiol.">
        <title>Fuerstia marisgermanicae gen. nov., sp. nov., an Unusual Member of the Phylum Planctomycetes from the German Wadden Sea.</title>
        <authorList>
            <person name="Kohn T."/>
            <person name="Heuer A."/>
            <person name="Jogler M."/>
            <person name="Vollmers J."/>
            <person name="Boedeker C."/>
            <person name="Bunk B."/>
            <person name="Rast P."/>
            <person name="Borchert D."/>
            <person name="Glockner I."/>
            <person name="Freese H.M."/>
            <person name="Klenk H.P."/>
            <person name="Overmann J."/>
            <person name="Kaster A.K."/>
            <person name="Rohde M."/>
            <person name="Wiegand S."/>
            <person name="Jogler C."/>
        </authorList>
    </citation>
    <scope>NUCLEOTIDE SEQUENCE [LARGE SCALE GENOMIC DNA]</scope>
    <source>
        <strain evidence="2 3">NH11</strain>
    </source>
</reference>
<accession>A0A1P8WN09</accession>
<protein>
    <submittedName>
        <fullName evidence="2">3-hydroxyacyl-[acyl-carrier-protein] dehydratase FabZ</fullName>
        <ecNumber evidence="2">4.2.1.59</ecNumber>
    </submittedName>
</protein>
<dbReference type="EC" id="4.2.1.59" evidence="2"/>
<dbReference type="PANTHER" id="PTHR30272">
    <property type="entry name" value="3-HYDROXYACYL-[ACYL-CARRIER-PROTEIN] DEHYDRATASE"/>
    <property type="match status" value="1"/>
</dbReference>
<dbReference type="SUPFAM" id="SSF54637">
    <property type="entry name" value="Thioesterase/thiol ester dehydrase-isomerase"/>
    <property type="match status" value="1"/>
</dbReference>
<keyword evidence="1 2" id="KW-0456">Lyase</keyword>
<dbReference type="OrthoDB" id="272251at2"/>
<dbReference type="EMBL" id="CP017641">
    <property type="protein sequence ID" value="APZ95428.1"/>
    <property type="molecule type" value="Genomic_DNA"/>
</dbReference>
<evidence type="ECO:0000313" key="3">
    <source>
        <dbReference type="Proteomes" id="UP000187735"/>
    </source>
</evidence>
<keyword evidence="3" id="KW-1185">Reference proteome</keyword>
<dbReference type="Gene3D" id="3.10.129.10">
    <property type="entry name" value="Hotdog Thioesterase"/>
    <property type="match status" value="1"/>
</dbReference>
<dbReference type="RefSeq" id="WP_077026588.1">
    <property type="nucleotide sequence ID" value="NZ_CP017641.1"/>
</dbReference>
<dbReference type="PANTHER" id="PTHR30272:SF1">
    <property type="entry name" value="3-HYDROXYACYL-[ACYL-CARRIER-PROTEIN] DEHYDRATASE"/>
    <property type="match status" value="1"/>
</dbReference>
<gene>
    <name evidence="2" type="primary">fabZ_4</name>
    <name evidence="2" type="ORF">Fuma_05086</name>
</gene>
<dbReference type="Pfam" id="PF07977">
    <property type="entry name" value="FabA"/>
    <property type="match status" value="1"/>
</dbReference>
<dbReference type="STRING" id="1891926.Fuma_05086"/>
<dbReference type="GO" id="GO:0019171">
    <property type="term" value="F:(3R)-hydroxyacyl-[acyl-carrier-protein] dehydratase activity"/>
    <property type="evidence" value="ECO:0007669"/>
    <property type="project" value="UniProtKB-EC"/>
</dbReference>
<name>A0A1P8WN09_9PLAN</name>
<evidence type="ECO:0000313" key="2">
    <source>
        <dbReference type="EMBL" id="APZ95428.1"/>
    </source>
</evidence>
<dbReference type="Proteomes" id="UP000187735">
    <property type="component" value="Chromosome"/>
</dbReference>
<organism evidence="2 3">
    <name type="scientific">Fuerstiella marisgermanici</name>
    <dbReference type="NCBI Taxonomy" id="1891926"/>
    <lineage>
        <taxon>Bacteria</taxon>
        <taxon>Pseudomonadati</taxon>
        <taxon>Planctomycetota</taxon>
        <taxon>Planctomycetia</taxon>
        <taxon>Planctomycetales</taxon>
        <taxon>Planctomycetaceae</taxon>
        <taxon>Fuerstiella</taxon>
    </lineage>
</organism>
<dbReference type="InterPro" id="IPR013114">
    <property type="entry name" value="FabA_FabZ"/>
</dbReference>